<proteinExistence type="predicted"/>
<dbReference type="Gene3D" id="1.10.10.60">
    <property type="entry name" value="Homeodomain-like"/>
    <property type="match status" value="1"/>
</dbReference>
<dbReference type="RefSeq" id="WP_106189142.1">
    <property type="nucleotide sequence ID" value="NZ_PVTF01000006.1"/>
</dbReference>
<keyword evidence="1" id="KW-0805">Transcription regulation</keyword>
<gene>
    <name evidence="6" type="ORF">CLV43_106356</name>
</gene>
<dbReference type="InterPro" id="IPR004111">
    <property type="entry name" value="Repressor_TetR_C"/>
</dbReference>
<sequence>MVVYAGQGDARRSMDLMWGHRGQDSRTAPGPKPALSVEAIVHAAIGVADDDGMGGLSMRAVGQRLGRTAMALYTYVPTKGDLVDLMYDRVLGELPTHYDVGFGWRGTVTSWAEDRLEFHLRHPWTLQVSQARPVLGPNEFAALETVAEILHRTDLGPRQLRGILGVVLHFVRGQAQTIAEAREAAMATGVSDEEWWYARSPLLAEVAPDFARRFPMAVRMEEEKPGPGEGEVYMESAISESFAVGLEVILDGIDATIAKAGRG</sequence>
<dbReference type="GO" id="GO:0045892">
    <property type="term" value="P:negative regulation of DNA-templated transcription"/>
    <property type="evidence" value="ECO:0007669"/>
    <property type="project" value="InterPro"/>
</dbReference>
<dbReference type="OrthoDB" id="2570341at2"/>
<evidence type="ECO:0000256" key="1">
    <source>
        <dbReference type="ARBA" id="ARBA00023015"/>
    </source>
</evidence>
<dbReference type="PROSITE" id="PS50977">
    <property type="entry name" value="HTH_TETR_2"/>
    <property type="match status" value="1"/>
</dbReference>
<evidence type="ECO:0000313" key="7">
    <source>
        <dbReference type="Proteomes" id="UP000239494"/>
    </source>
</evidence>
<comment type="caution">
    <text evidence="6">The sequence shown here is derived from an EMBL/GenBank/DDBJ whole genome shotgun (WGS) entry which is preliminary data.</text>
</comment>
<evidence type="ECO:0000256" key="2">
    <source>
        <dbReference type="ARBA" id="ARBA00023125"/>
    </source>
</evidence>
<dbReference type="InterPro" id="IPR036271">
    <property type="entry name" value="Tet_transcr_reg_TetR-rel_C_sf"/>
</dbReference>
<dbReference type="Pfam" id="PF02909">
    <property type="entry name" value="TetR_C_1"/>
    <property type="match status" value="1"/>
</dbReference>
<reference evidence="6 7" key="1">
    <citation type="submission" date="2018-03" db="EMBL/GenBank/DDBJ databases">
        <title>Genomic Encyclopedia of Archaeal and Bacterial Type Strains, Phase II (KMG-II): from individual species to whole genera.</title>
        <authorList>
            <person name="Goeker M."/>
        </authorList>
    </citation>
    <scope>NUCLEOTIDE SEQUENCE [LARGE SCALE GENOMIC DNA]</scope>
    <source>
        <strain evidence="6 7">DSM 44720</strain>
    </source>
</reference>
<dbReference type="InterPro" id="IPR009057">
    <property type="entry name" value="Homeodomain-like_sf"/>
</dbReference>
<accession>A0A2T0T4K1</accession>
<dbReference type="AlphaFoldDB" id="A0A2T0T4K1"/>
<dbReference type="SUPFAM" id="SSF48498">
    <property type="entry name" value="Tetracyclin repressor-like, C-terminal domain"/>
    <property type="match status" value="1"/>
</dbReference>
<dbReference type="GO" id="GO:0003677">
    <property type="term" value="F:DNA binding"/>
    <property type="evidence" value="ECO:0007669"/>
    <property type="project" value="UniProtKB-UniRule"/>
</dbReference>
<evidence type="ECO:0000259" key="5">
    <source>
        <dbReference type="PROSITE" id="PS50977"/>
    </source>
</evidence>
<evidence type="ECO:0000313" key="6">
    <source>
        <dbReference type="EMBL" id="PRY40615.1"/>
    </source>
</evidence>
<name>A0A2T0T4K1_9PSEU</name>
<dbReference type="InterPro" id="IPR001647">
    <property type="entry name" value="HTH_TetR"/>
</dbReference>
<keyword evidence="3" id="KW-0804">Transcription</keyword>
<dbReference type="SUPFAM" id="SSF46689">
    <property type="entry name" value="Homeodomain-like"/>
    <property type="match status" value="1"/>
</dbReference>
<dbReference type="EMBL" id="PVTF01000006">
    <property type="protein sequence ID" value="PRY40615.1"/>
    <property type="molecule type" value="Genomic_DNA"/>
</dbReference>
<feature type="domain" description="HTH tetR-type" evidence="5">
    <location>
        <begin position="34"/>
        <end position="94"/>
    </location>
</feature>
<organism evidence="6 7">
    <name type="scientific">Umezawaea tangerina</name>
    <dbReference type="NCBI Taxonomy" id="84725"/>
    <lineage>
        <taxon>Bacteria</taxon>
        <taxon>Bacillati</taxon>
        <taxon>Actinomycetota</taxon>
        <taxon>Actinomycetes</taxon>
        <taxon>Pseudonocardiales</taxon>
        <taxon>Pseudonocardiaceae</taxon>
        <taxon>Umezawaea</taxon>
    </lineage>
</organism>
<dbReference type="Gene3D" id="1.10.357.10">
    <property type="entry name" value="Tetracycline Repressor, domain 2"/>
    <property type="match status" value="1"/>
</dbReference>
<evidence type="ECO:0000256" key="3">
    <source>
        <dbReference type="ARBA" id="ARBA00023163"/>
    </source>
</evidence>
<keyword evidence="2 4" id="KW-0238">DNA-binding</keyword>
<feature type="DNA-binding region" description="H-T-H motif" evidence="4">
    <location>
        <begin position="57"/>
        <end position="76"/>
    </location>
</feature>
<dbReference type="Proteomes" id="UP000239494">
    <property type="component" value="Unassembled WGS sequence"/>
</dbReference>
<evidence type="ECO:0000256" key="4">
    <source>
        <dbReference type="PROSITE-ProRule" id="PRU00335"/>
    </source>
</evidence>
<keyword evidence="7" id="KW-1185">Reference proteome</keyword>
<protein>
    <submittedName>
        <fullName evidence="6">TetR family transcriptional regulator</fullName>
    </submittedName>
</protein>